<protein>
    <recommendedName>
        <fullName evidence="3">Lytic murein transglycosylase</fullName>
    </recommendedName>
</protein>
<gene>
    <name evidence="1" type="ORF">JHX88_06700</name>
</gene>
<name>A0ABY7SBH9_9RHOB</name>
<dbReference type="EMBL" id="CP067140">
    <property type="protein sequence ID" value="WCR04412.1"/>
    <property type="molecule type" value="Genomic_DNA"/>
</dbReference>
<sequence length="95" mass="10276">MMLIPALLTVAATALPDASETSPEASAFMEEASAWLLEGTGLPRDYRSLLQQMDPADRLQAIVFLRRSGLLSGDIWALEDVLRPALPPALDEAPE</sequence>
<proteinExistence type="predicted"/>
<keyword evidence="2" id="KW-1185">Reference proteome</keyword>
<evidence type="ECO:0008006" key="3">
    <source>
        <dbReference type="Google" id="ProtNLM"/>
    </source>
</evidence>
<evidence type="ECO:0000313" key="1">
    <source>
        <dbReference type="EMBL" id="WCR04412.1"/>
    </source>
</evidence>
<organism evidence="1 2">
    <name type="scientific">Paracoccus saliphilus</name>
    <dbReference type="NCBI Taxonomy" id="405559"/>
    <lineage>
        <taxon>Bacteria</taxon>
        <taxon>Pseudomonadati</taxon>
        <taxon>Pseudomonadota</taxon>
        <taxon>Alphaproteobacteria</taxon>
        <taxon>Rhodobacterales</taxon>
        <taxon>Paracoccaceae</taxon>
        <taxon>Paracoccus</taxon>
    </lineage>
</organism>
<evidence type="ECO:0000313" key="2">
    <source>
        <dbReference type="Proteomes" id="UP001215549"/>
    </source>
</evidence>
<dbReference type="Proteomes" id="UP001215549">
    <property type="component" value="Chromosome"/>
</dbReference>
<accession>A0ABY7SBH9</accession>
<dbReference type="RefSeq" id="WP_084203230.1">
    <property type="nucleotide sequence ID" value="NZ_CP067140.1"/>
</dbReference>
<reference evidence="1 2" key="1">
    <citation type="submission" date="2021-01" db="EMBL/GenBank/DDBJ databases">
        <title>Biogeographic distribution of Paracoccus.</title>
        <authorList>
            <person name="Hollensteiner J."/>
            <person name="Leineberger J."/>
            <person name="Brinkhoff T."/>
            <person name="Daniel R."/>
        </authorList>
    </citation>
    <scope>NUCLEOTIDE SEQUENCE [LARGE SCALE GENOMIC DNA]</scope>
    <source>
        <strain evidence="1 2">DSM 18447</strain>
    </source>
</reference>